<keyword evidence="8" id="KW-0175">Coiled coil</keyword>
<dbReference type="RefSeq" id="WP_173195980.1">
    <property type="nucleotide sequence ID" value="NZ_JABFCX010000002.1"/>
</dbReference>
<evidence type="ECO:0000256" key="5">
    <source>
        <dbReference type="ARBA" id="ARBA00022741"/>
    </source>
</evidence>
<evidence type="ECO:0000313" key="11">
    <source>
        <dbReference type="Proteomes" id="UP000536835"/>
    </source>
</evidence>
<sequence length="362" mass="40062">MLDAQISDEQRLRELEAEVQRLSKDLEAKTREAMVANQRVTLLEAALEMVPVGVVLADKTGHIFYGNKMVEQMVKHPVLHSPDVDAYREWKAYHPDGSRVEGHEYPLGRALLGEEEPELLVDYERGDGSRFWMKIIGHQTRDSLGELSGAAVACIDVDDETKLFEQHQLLIKELNHRVKNAFAVMKSIVSQSLRGQNIPEGLRSTIDKRLHAYAQAHSQLVGTAWQSASIQQIAGDVLDPIGDNRISMSGPEVQLPSEQALSLSMALYELATNATKYGALSTPHGHVSLTWAKTVDPTGQHRVQMSWREQNGPAANEPTRKGFGSFIIDRAIAAQTEGSVTLDYNDTGFAWTLDMPADQGAD</sequence>
<dbReference type="SMART" id="SM00911">
    <property type="entry name" value="HWE_HK"/>
    <property type="match status" value="1"/>
</dbReference>
<reference evidence="10 11" key="1">
    <citation type="submission" date="2020-05" db="EMBL/GenBank/DDBJ databases">
        <title>Parvularcula mediterraneae sp. nov., isolated from polypropylene straw from shallow seawater of the seashore of Laganas in Zakynthos island, Greece.</title>
        <authorList>
            <person name="Szabo I."/>
            <person name="Al-Omari J."/>
            <person name="Rado J."/>
            <person name="Szerdahelyi G.S."/>
        </authorList>
    </citation>
    <scope>NUCLEOTIDE SEQUENCE [LARGE SCALE GENOMIC DNA]</scope>
    <source>
        <strain evidence="10 11">ZS-1/3</strain>
    </source>
</reference>
<dbReference type="PANTHER" id="PTHR41523">
    <property type="entry name" value="TWO-COMPONENT SYSTEM SENSOR PROTEIN"/>
    <property type="match status" value="1"/>
</dbReference>
<organism evidence="10 11">
    <name type="scientific">Parvularcula mediterranea</name>
    <dbReference type="NCBI Taxonomy" id="2732508"/>
    <lineage>
        <taxon>Bacteria</taxon>
        <taxon>Pseudomonadati</taxon>
        <taxon>Pseudomonadota</taxon>
        <taxon>Alphaproteobacteria</taxon>
        <taxon>Parvularculales</taxon>
        <taxon>Parvularculaceae</taxon>
        <taxon>Parvularcula</taxon>
    </lineage>
</organism>
<dbReference type="GO" id="GO:0004673">
    <property type="term" value="F:protein histidine kinase activity"/>
    <property type="evidence" value="ECO:0007669"/>
    <property type="project" value="UniProtKB-EC"/>
</dbReference>
<proteinExistence type="predicted"/>
<keyword evidence="4" id="KW-0808">Transferase</keyword>
<evidence type="ECO:0000256" key="2">
    <source>
        <dbReference type="ARBA" id="ARBA00012438"/>
    </source>
</evidence>
<keyword evidence="6 10" id="KW-0418">Kinase</keyword>
<dbReference type="Pfam" id="PF07536">
    <property type="entry name" value="HWE_HK"/>
    <property type="match status" value="1"/>
</dbReference>
<dbReference type="AlphaFoldDB" id="A0A7Y3RJ00"/>
<dbReference type="PANTHER" id="PTHR41523:SF7">
    <property type="entry name" value="HISTIDINE KINASE"/>
    <property type="match status" value="1"/>
</dbReference>
<dbReference type="InterPro" id="IPR011102">
    <property type="entry name" value="Sig_transdc_His_kinase_HWE"/>
</dbReference>
<evidence type="ECO:0000256" key="6">
    <source>
        <dbReference type="ARBA" id="ARBA00022777"/>
    </source>
</evidence>
<comment type="caution">
    <text evidence="10">The sequence shown here is derived from an EMBL/GenBank/DDBJ whole genome shotgun (WGS) entry which is preliminary data.</text>
</comment>
<dbReference type="InterPro" id="IPR036890">
    <property type="entry name" value="HATPase_C_sf"/>
</dbReference>
<comment type="catalytic activity">
    <reaction evidence="1">
        <text>ATP + protein L-histidine = ADP + protein N-phospho-L-histidine.</text>
        <dbReference type="EC" id="2.7.13.3"/>
    </reaction>
</comment>
<dbReference type="EC" id="2.7.13.3" evidence="2"/>
<keyword evidence="7" id="KW-0067">ATP-binding</keyword>
<keyword evidence="11" id="KW-1185">Reference proteome</keyword>
<evidence type="ECO:0000256" key="3">
    <source>
        <dbReference type="ARBA" id="ARBA00022553"/>
    </source>
</evidence>
<dbReference type="Proteomes" id="UP000536835">
    <property type="component" value="Unassembled WGS sequence"/>
</dbReference>
<keyword evidence="5" id="KW-0547">Nucleotide-binding</keyword>
<name>A0A7Y3RJ00_9PROT</name>
<dbReference type="EMBL" id="JABFCX010000002">
    <property type="protein sequence ID" value="NNU14927.1"/>
    <property type="molecule type" value="Genomic_DNA"/>
</dbReference>
<evidence type="ECO:0000256" key="8">
    <source>
        <dbReference type="SAM" id="Coils"/>
    </source>
</evidence>
<protein>
    <recommendedName>
        <fullName evidence="2">histidine kinase</fullName>
        <ecNumber evidence="2">2.7.13.3</ecNumber>
    </recommendedName>
</protein>
<keyword evidence="3" id="KW-0597">Phosphoprotein</keyword>
<dbReference type="InterPro" id="IPR035965">
    <property type="entry name" value="PAS-like_dom_sf"/>
</dbReference>
<dbReference type="GO" id="GO:0005524">
    <property type="term" value="F:ATP binding"/>
    <property type="evidence" value="ECO:0007669"/>
    <property type="project" value="UniProtKB-KW"/>
</dbReference>
<dbReference type="Gene3D" id="3.30.565.10">
    <property type="entry name" value="Histidine kinase-like ATPase, C-terminal domain"/>
    <property type="match status" value="1"/>
</dbReference>
<dbReference type="SUPFAM" id="SSF55785">
    <property type="entry name" value="PYP-like sensor domain (PAS domain)"/>
    <property type="match status" value="1"/>
</dbReference>
<evidence type="ECO:0000259" key="9">
    <source>
        <dbReference type="SMART" id="SM00911"/>
    </source>
</evidence>
<evidence type="ECO:0000256" key="1">
    <source>
        <dbReference type="ARBA" id="ARBA00000085"/>
    </source>
</evidence>
<feature type="coiled-coil region" evidence="8">
    <location>
        <begin position="5"/>
        <end position="39"/>
    </location>
</feature>
<dbReference type="Gene3D" id="3.30.450.20">
    <property type="entry name" value="PAS domain"/>
    <property type="match status" value="1"/>
</dbReference>
<feature type="domain" description="Signal transduction histidine kinase HWE region" evidence="9">
    <location>
        <begin position="173"/>
        <end position="252"/>
    </location>
</feature>
<evidence type="ECO:0000256" key="4">
    <source>
        <dbReference type="ARBA" id="ARBA00022679"/>
    </source>
</evidence>
<accession>A0A7Y3RJ00</accession>
<evidence type="ECO:0000256" key="7">
    <source>
        <dbReference type="ARBA" id="ARBA00022840"/>
    </source>
</evidence>
<evidence type="ECO:0000313" key="10">
    <source>
        <dbReference type="EMBL" id="NNU14927.1"/>
    </source>
</evidence>
<gene>
    <name evidence="10" type="ORF">HK107_01145</name>
</gene>